<organism evidence="2 3">
    <name type="scientific">Romanomermis culicivorax</name>
    <name type="common">Nematode worm</name>
    <dbReference type="NCBI Taxonomy" id="13658"/>
    <lineage>
        <taxon>Eukaryota</taxon>
        <taxon>Metazoa</taxon>
        <taxon>Ecdysozoa</taxon>
        <taxon>Nematoda</taxon>
        <taxon>Enoplea</taxon>
        <taxon>Dorylaimia</taxon>
        <taxon>Mermithida</taxon>
        <taxon>Mermithoidea</taxon>
        <taxon>Mermithidae</taxon>
        <taxon>Romanomermis</taxon>
    </lineage>
</organism>
<accession>A0A915JSU4</accession>
<dbReference type="Proteomes" id="UP000887565">
    <property type="component" value="Unplaced"/>
</dbReference>
<dbReference type="AlphaFoldDB" id="A0A915JSU4"/>
<evidence type="ECO:0000313" key="2">
    <source>
        <dbReference type="Proteomes" id="UP000887565"/>
    </source>
</evidence>
<proteinExistence type="predicted"/>
<sequence length="74" mass="8041">YHPNHEAHGHNTKSSHSEKHAAGPSINRECINCTEYQCGGHQSQMGAQGDAAKKFADFVIVNHLRGETSDGRLA</sequence>
<protein>
    <submittedName>
        <fullName evidence="3">Uncharacterized protein</fullName>
    </submittedName>
</protein>
<name>A0A915JSU4_ROMCU</name>
<feature type="compositionally biased region" description="Basic and acidic residues" evidence="1">
    <location>
        <begin position="1"/>
        <end position="21"/>
    </location>
</feature>
<keyword evidence="2" id="KW-1185">Reference proteome</keyword>
<evidence type="ECO:0000256" key="1">
    <source>
        <dbReference type="SAM" id="MobiDB-lite"/>
    </source>
</evidence>
<feature type="region of interest" description="Disordered" evidence="1">
    <location>
        <begin position="1"/>
        <end position="24"/>
    </location>
</feature>
<evidence type="ECO:0000313" key="3">
    <source>
        <dbReference type="WBParaSite" id="nRc.2.0.1.t29385-RA"/>
    </source>
</evidence>
<dbReference type="WBParaSite" id="nRc.2.0.1.t29385-RA">
    <property type="protein sequence ID" value="nRc.2.0.1.t29385-RA"/>
    <property type="gene ID" value="nRc.2.0.1.g29385"/>
</dbReference>
<reference evidence="3" key="1">
    <citation type="submission" date="2022-11" db="UniProtKB">
        <authorList>
            <consortium name="WormBaseParasite"/>
        </authorList>
    </citation>
    <scope>IDENTIFICATION</scope>
</reference>